<feature type="compositionally biased region" description="Polar residues" evidence="1">
    <location>
        <begin position="275"/>
        <end position="290"/>
    </location>
</feature>
<protein>
    <recommendedName>
        <fullName evidence="4">SAM domain-containing protein</fullName>
    </recommendedName>
</protein>
<dbReference type="SUPFAM" id="SSF47769">
    <property type="entry name" value="SAM/Pointed domain"/>
    <property type="match status" value="1"/>
</dbReference>
<sequence>MVDSVRHSGSAVSVVSSSAPTSPNSSDAEGLIPPRLHHGSSALTTGVRRGLIKHTGSAKNHRYRGLVTNCSPFFGLSHRSGIYSPHQSDVSQSAPSSPTVDTYETLPLLENATLPHDMISQEIGIGGARGWPSTFRSDFISGTFLQCPTMSSSAQTYGPSLHHLLHKLGVQNRPNSQEVILQYIWPCLAQHGVVDLPSLSLLTREDLIRMGVADAETRATLMTAGQLLTSNWLTTPSSQMPPLPAIPARPIASDRAENVMDPTHLTEKQALHDSGCSSSNEFNGTTSQQPSMDGAFQNCTQLRGADRFWLTSTTGHTSVTNTTLKETRLSHPCTEPRYELLMQFIGKLVTWSW</sequence>
<reference evidence="2 3" key="1">
    <citation type="journal article" date="2019" name="Gigascience">
        <title>Whole-genome sequence of the oriental lung fluke Paragonimus westermani.</title>
        <authorList>
            <person name="Oey H."/>
            <person name="Zakrzewski M."/>
            <person name="Narain K."/>
            <person name="Devi K.R."/>
            <person name="Agatsuma T."/>
            <person name="Nawaratna S."/>
            <person name="Gobert G.N."/>
            <person name="Jones M.K."/>
            <person name="Ragan M.A."/>
            <person name="McManus D.P."/>
            <person name="Krause L."/>
        </authorList>
    </citation>
    <scope>NUCLEOTIDE SEQUENCE [LARGE SCALE GENOMIC DNA]</scope>
    <source>
        <strain evidence="2 3">IND2009</strain>
    </source>
</reference>
<feature type="compositionally biased region" description="Low complexity" evidence="1">
    <location>
        <begin position="7"/>
        <end position="26"/>
    </location>
</feature>
<feature type="region of interest" description="Disordered" evidence="1">
    <location>
        <begin position="1"/>
        <end position="42"/>
    </location>
</feature>
<dbReference type="AlphaFoldDB" id="A0A5J4NUV0"/>
<evidence type="ECO:0000256" key="1">
    <source>
        <dbReference type="SAM" id="MobiDB-lite"/>
    </source>
</evidence>
<dbReference type="InterPro" id="IPR013761">
    <property type="entry name" value="SAM/pointed_sf"/>
</dbReference>
<dbReference type="EMBL" id="QNGE01000781">
    <property type="protein sequence ID" value="KAA3679301.1"/>
    <property type="molecule type" value="Genomic_DNA"/>
</dbReference>
<gene>
    <name evidence="2" type="ORF">DEA37_0002568</name>
</gene>
<evidence type="ECO:0008006" key="4">
    <source>
        <dbReference type="Google" id="ProtNLM"/>
    </source>
</evidence>
<feature type="region of interest" description="Disordered" evidence="1">
    <location>
        <begin position="271"/>
        <end position="290"/>
    </location>
</feature>
<comment type="caution">
    <text evidence="2">The sequence shown here is derived from an EMBL/GenBank/DDBJ whole genome shotgun (WGS) entry which is preliminary data.</text>
</comment>
<evidence type="ECO:0000313" key="2">
    <source>
        <dbReference type="EMBL" id="KAA3679301.1"/>
    </source>
</evidence>
<name>A0A5J4NUV0_9TREM</name>
<keyword evidence="3" id="KW-1185">Reference proteome</keyword>
<dbReference type="Proteomes" id="UP000324629">
    <property type="component" value="Unassembled WGS sequence"/>
</dbReference>
<accession>A0A5J4NUV0</accession>
<organism evidence="2 3">
    <name type="scientific">Paragonimus westermani</name>
    <dbReference type="NCBI Taxonomy" id="34504"/>
    <lineage>
        <taxon>Eukaryota</taxon>
        <taxon>Metazoa</taxon>
        <taxon>Spiralia</taxon>
        <taxon>Lophotrochozoa</taxon>
        <taxon>Platyhelminthes</taxon>
        <taxon>Trematoda</taxon>
        <taxon>Digenea</taxon>
        <taxon>Plagiorchiida</taxon>
        <taxon>Troglotremata</taxon>
        <taxon>Troglotrematidae</taxon>
        <taxon>Paragonimus</taxon>
    </lineage>
</organism>
<proteinExistence type="predicted"/>
<evidence type="ECO:0000313" key="3">
    <source>
        <dbReference type="Proteomes" id="UP000324629"/>
    </source>
</evidence>
<dbReference type="Gene3D" id="1.10.150.50">
    <property type="entry name" value="Transcription Factor, Ets-1"/>
    <property type="match status" value="1"/>
</dbReference>